<sequence length="82" mass="9098">MDQPIREDQGSVPHELNSPVLWNSTISSVASLIGALTATFIAVRKERRESTRASLENEKLELENTRLRRELEAKGAADEPPA</sequence>
<reference evidence="3 4" key="1">
    <citation type="submission" date="2019-03" db="EMBL/GenBank/DDBJ databases">
        <title>Paraburkholderia sp. 7MH5, isolated from subtropical forest soil.</title>
        <authorList>
            <person name="Gao Z.-H."/>
            <person name="Qiu L.-H."/>
        </authorList>
    </citation>
    <scope>NUCLEOTIDE SEQUENCE [LARGE SCALE GENOMIC DNA]</scope>
    <source>
        <strain evidence="3 4">7MH5</strain>
    </source>
</reference>
<evidence type="ECO:0000256" key="1">
    <source>
        <dbReference type="SAM" id="Coils"/>
    </source>
</evidence>
<protein>
    <submittedName>
        <fullName evidence="3">Uncharacterized protein</fullName>
    </submittedName>
</protein>
<dbReference type="RefSeq" id="WP_134752926.1">
    <property type="nucleotide sequence ID" value="NZ_CP038149.1"/>
</dbReference>
<name>A0A4P7CZJ2_9BURK</name>
<evidence type="ECO:0000256" key="2">
    <source>
        <dbReference type="SAM" id="Phobius"/>
    </source>
</evidence>
<gene>
    <name evidence="3" type="ORF">E1956_22095</name>
</gene>
<keyword evidence="2" id="KW-0472">Membrane</keyword>
<accession>A0A4P7CZJ2</accession>
<dbReference type="AlphaFoldDB" id="A0A4P7CZJ2"/>
<evidence type="ECO:0000313" key="3">
    <source>
        <dbReference type="EMBL" id="QBQ99829.1"/>
    </source>
</evidence>
<feature type="coiled-coil region" evidence="1">
    <location>
        <begin position="43"/>
        <end position="77"/>
    </location>
</feature>
<keyword evidence="2" id="KW-1133">Transmembrane helix</keyword>
<evidence type="ECO:0000313" key="4">
    <source>
        <dbReference type="Proteomes" id="UP000295727"/>
    </source>
</evidence>
<dbReference type="EMBL" id="CP038149">
    <property type="protein sequence ID" value="QBQ99829.1"/>
    <property type="molecule type" value="Genomic_DNA"/>
</dbReference>
<dbReference type="Proteomes" id="UP000295727">
    <property type="component" value="Chromosome 2"/>
</dbReference>
<proteinExistence type="predicted"/>
<organism evidence="3 4">
    <name type="scientific">Paraburkholderia pallida</name>
    <dbReference type="NCBI Taxonomy" id="2547399"/>
    <lineage>
        <taxon>Bacteria</taxon>
        <taxon>Pseudomonadati</taxon>
        <taxon>Pseudomonadota</taxon>
        <taxon>Betaproteobacteria</taxon>
        <taxon>Burkholderiales</taxon>
        <taxon>Burkholderiaceae</taxon>
        <taxon>Paraburkholderia</taxon>
    </lineage>
</organism>
<keyword evidence="2" id="KW-0812">Transmembrane</keyword>
<keyword evidence="1" id="KW-0175">Coiled coil</keyword>
<feature type="transmembrane region" description="Helical" evidence="2">
    <location>
        <begin position="20"/>
        <end position="43"/>
    </location>
</feature>
<keyword evidence="4" id="KW-1185">Reference proteome</keyword>
<dbReference type="KEGG" id="ppai:E1956_22095"/>